<feature type="transmembrane region" description="Helical" evidence="1">
    <location>
        <begin position="121"/>
        <end position="143"/>
    </location>
</feature>
<keyword evidence="1" id="KW-1133">Transmembrane helix</keyword>
<feature type="transmembrane region" description="Helical" evidence="1">
    <location>
        <begin position="93"/>
        <end position="115"/>
    </location>
</feature>
<dbReference type="AlphaFoldDB" id="A0AAE3DFJ1"/>
<sequence>MKTKTMSALLRAVLLAAGALLAVFFFLFLPFYGTDTVRAAPEFAWAYWPCLVWAWAFAVPIFWALVPAWRVCGSIAVKGMAFTGKNARDLRTISRLAFADAVIFPAGMLIVAYLGAGSAPLTLLITPLVTFCCLAAGIVLYVLSRLVADAAALREDNDLTI</sequence>
<evidence type="ECO:0000313" key="2">
    <source>
        <dbReference type="EMBL" id="MCC2129319.1"/>
    </source>
</evidence>
<protein>
    <submittedName>
        <fullName evidence="2">DUF2975 domain-containing protein</fullName>
    </submittedName>
</protein>
<dbReference type="Proteomes" id="UP001199319">
    <property type="component" value="Unassembled WGS sequence"/>
</dbReference>
<dbReference type="Pfam" id="PF11188">
    <property type="entry name" value="DUF2975"/>
    <property type="match status" value="1"/>
</dbReference>
<reference evidence="2" key="1">
    <citation type="submission" date="2021-10" db="EMBL/GenBank/DDBJ databases">
        <title>Anaerobic single-cell dispensing facilitates the cultivation of human gut bacteria.</title>
        <authorList>
            <person name="Afrizal A."/>
        </authorList>
    </citation>
    <scope>NUCLEOTIDE SEQUENCE</scope>
    <source>
        <strain evidence="2">CLA-AA-H272</strain>
    </source>
</reference>
<keyword evidence="1" id="KW-0812">Transmembrane</keyword>
<dbReference type="RefSeq" id="WP_302928600.1">
    <property type="nucleotide sequence ID" value="NZ_JAJEPW010000017.1"/>
</dbReference>
<evidence type="ECO:0000313" key="3">
    <source>
        <dbReference type="Proteomes" id="UP001199319"/>
    </source>
</evidence>
<accession>A0AAE3DFJ1</accession>
<organism evidence="2 3">
    <name type="scientific">Brotocaccenecus cirricatena</name>
    <dbReference type="NCBI Taxonomy" id="3064195"/>
    <lineage>
        <taxon>Bacteria</taxon>
        <taxon>Bacillati</taxon>
        <taxon>Bacillota</taxon>
        <taxon>Clostridia</taxon>
        <taxon>Eubacteriales</taxon>
        <taxon>Oscillospiraceae</taxon>
        <taxon>Brotocaccenecus</taxon>
    </lineage>
</organism>
<keyword evidence="3" id="KW-1185">Reference proteome</keyword>
<keyword evidence="1" id="KW-0472">Membrane</keyword>
<comment type="caution">
    <text evidence="2">The sequence shown here is derived from an EMBL/GenBank/DDBJ whole genome shotgun (WGS) entry which is preliminary data.</text>
</comment>
<feature type="transmembrane region" description="Helical" evidence="1">
    <location>
        <begin position="52"/>
        <end position="72"/>
    </location>
</feature>
<feature type="transmembrane region" description="Helical" evidence="1">
    <location>
        <begin position="12"/>
        <end position="32"/>
    </location>
</feature>
<evidence type="ECO:0000256" key="1">
    <source>
        <dbReference type="SAM" id="Phobius"/>
    </source>
</evidence>
<dbReference type="EMBL" id="JAJEPW010000017">
    <property type="protein sequence ID" value="MCC2129319.1"/>
    <property type="molecule type" value="Genomic_DNA"/>
</dbReference>
<gene>
    <name evidence="2" type="ORF">LKD37_07295</name>
</gene>
<dbReference type="InterPro" id="IPR021354">
    <property type="entry name" value="DUF2975"/>
</dbReference>
<proteinExistence type="predicted"/>
<name>A0AAE3DFJ1_9FIRM</name>